<proteinExistence type="predicted"/>
<dbReference type="InterPro" id="IPR036909">
    <property type="entry name" value="Cyt_c-like_dom_sf"/>
</dbReference>
<dbReference type="eggNOG" id="COG1858">
    <property type="taxonomic scope" value="Bacteria"/>
</dbReference>
<dbReference type="Pfam" id="PF14376">
    <property type="entry name" value="Haem_bd"/>
    <property type="match status" value="1"/>
</dbReference>
<reference evidence="8 9" key="1">
    <citation type="journal article" date="2011" name="J. Bacteriol.">
        <title>Genome sequence of the ethanol-producing Zymomonas mobilis subsp. pomaceae lectotype strain ATCC 29192.</title>
        <authorList>
            <person name="Kouvelis V.N."/>
            <person name="Davenport K.W."/>
            <person name="Brettin T.S."/>
            <person name="Bruce D."/>
            <person name="Detter C."/>
            <person name="Han C.S."/>
            <person name="Nolan M."/>
            <person name="Tapia R."/>
            <person name="Damoulaki A."/>
            <person name="Kyrpides N.C."/>
            <person name="Typas M.A."/>
            <person name="Pappas K.M."/>
        </authorList>
    </citation>
    <scope>NUCLEOTIDE SEQUENCE [LARGE SCALE GENOMIC DNA]</scope>
    <source>
        <strain evidence="9">ATCC 29192 / DSM 22645 / JCM 10191 / CCUG 17912 / NBRC 13757 / NCIMB 11200 / NRRL B-4491 / Barker I</strain>
    </source>
</reference>
<dbReference type="Pfam" id="PF03150">
    <property type="entry name" value="CCP_MauG"/>
    <property type="match status" value="1"/>
</dbReference>
<dbReference type="KEGG" id="zmp:Zymop_0160"/>
<evidence type="ECO:0000256" key="2">
    <source>
        <dbReference type="ARBA" id="ARBA00022617"/>
    </source>
</evidence>
<gene>
    <name evidence="8" type="ordered locus">Zymop_0160</name>
</gene>
<evidence type="ECO:0000256" key="5">
    <source>
        <dbReference type="ARBA" id="ARBA00023004"/>
    </source>
</evidence>
<dbReference type="Gene3D" id="1.10.760.10">
    <property type="entry name" value="Cytochrome c-like domain"/>
    <property type="match status" value="2"/>
</dbReference>
<dbReference type="RefSeq" id="WP_013933464.1">
    <property type="nucleotide sequence ID" value="NC_015709.1"/>
</dbReference>
<dbReference type="PROSITE" id="PS51007">
    <property type="entry name" value="CYTC"/>
    <property type="match status" value="1"/>
</dbReference>
<feature type="domain" description="Cytochrome c" evidence="7">
    <location>
        <begin position="186"/>
        <end position="459"/>
    </location>
</feature>
<dbReference type="GO" id="GO:0030313">
    <property type="term" value="C:cell envelope"/>
    <property type="evidence" value="ECO:0007669"/>
    <property type="project" value="UniProtKB-SubCell"/>
</dbReference>
<protein>
    <submittedName>
        <fullName evidence="8">Cytochrome-c peroxidase</fullName>
        <ecNumber evidence="8">1.11.1.5</ecNumber>
    </submittedName>
</protein>
<dbReference type="PANTHER" id="PTHR30600:SF7">
    <property type="entry name" value="CYTOCHROME C PEROXIDASE-RELATED"/>
    <property type="match status" value="1"/>
</dbReference>
<dbReference type="GO" id="GO:0020037">
    <property type="term" value="F:heme binding"/>
    <property type="evidence" value="ECO:0007669"/>
    <property type="project" value="InterPro"/>
</dbReference>
<evidence type="ECO:0000313" key="8">
    <source>
        <dbReference type="EMBL" id="AEI37064.1"/>
    </source>
</evidence>
<evidence type="ECO:0000256" key="4">
    <source>
        <dbReference type="ARBA" id="ARBA00023002"/>
    </source>
</evidence>
<keyword evidence="4 8" id="KW-0560">Oxidoreductase</keyword>
<name>F8ETQ4_ZYMMT</name>
<dbReference type="InterPro" id="IPR051395">
    <property type="entry name" value="Cytochrome_c_Peroxidase/MauG"/>
</dbReference>
<dbReference type="GO" id="GO:0009055">
    <property type="term" value="F:electron transfer activity"/>
    <property type="evidence" value="ECO:0007669"/>
    <property type="project" value="InterPro"/>
</dbReference>
<dbReference type="STRING" id="579138.Zymop_0160"/>
<evidence type="ECO:0000256" key="3">
    <source>
        <dbReference type="ARBA" id="ARBA00022723"/>
    </source>
</evidence>
<dbReference type="HOGENOM" id="CLU_034652_2_0_5"/>
<dbReference type="GO" id="GO:0004130">
    <property type="term" value="F:cytochrome-c peroxidase activity"/>
    <property type="evidence" value="ECO:0007669"/>
    <property type="project" value="UniProtKB-EC"/>
</dbReference>
<evidence type="ECO:0000259" key="7">
    <source>
        <dbReference type="PROSITE" id="PS51007"/>
    </source>
</evidence>
<dbReference type="GO" id="GO:0046872">
    <property type="term" value="F:metal ion binding"/>
    <property type="evidence" value="ECO:0007669"/>
    <property type="project" value="UniProtKB-KW"/>
</dbReference>
<dbReference type="InterPro" id="IPR009056">
    <property type="entry name" value="Cyt_c-like_dom"/>
</dbReference>
<evidence type="ECO:0000256" key="6">
    <source>
        <dbReference type="PROSITE-ProRule" id="PRU00433"/>
    </source>
</evidence>
<dbReference type="Pfam" id="PF00034">
    <property type="entry name" value="Cytochrom_C"/>
    <property type="match status" value="1"/>
</dbReference>
<dbReference type="PANTHER" id="PTHR30600">
    <property type="entry name" value="CYTOCHROME C PEROXIDASE-RELATED"/>
    <property type="match status" value="1"/>
</dbReference>
<keyword evidence="5 6" id="KW-0408">Iron</keyword>
<keyword evidence="2 6" id="KW-0349">Heme</keyword>
<keyword evidence="3 6" id="KW-0479">Metal-binding</keyword>
<dbReference type="SUPFAM" id="SSF46626">
    <property type="entry name" value="Cytochrome c"/>
    <property type="match status" value="2"/>
</dbReference>
<dbReference type="EC" id="1.11.1.5" evidence="8"/>
<accession>F8ETQ4</accession>
<dbReference type="InterPro" id="IPR004852">
    <property type="entry name" value="Di-haem_cyt_c_peroxidsae"/>
</dbReference>
<dbReference type="SMART" id="SM01235">
    <property type="entry name" value="Haem_bd"/>
    <property type="match status" value="1"/>
</dbReference>
<comment type="subcellular location">
    <subcellularLocation>
        <location evidence="1">Cell envelope</location>
    </subcellularLocation>
</comment>
<dbReference type="AlphaFoldDB" id="F8ETQ4"/>
<dbReference type="EMBL" id="CP002865">
    <property type="protein sequence ID" value="AEI37064.1"/>
    <property type="molecule type" value="Genomic_DNA"/>
</dbReference>
<dbReference type="InterPro" id="IPR025992">
    <property type="entry name" value="Haem-bd"/>
</dbReference>
<sequence length="485" mass="53149">MNIKALLGSAVVLAIVAYGATTSYLVHYDHKTAPKLSDSSPTHNDPKAKAAFATIAEARCDYCHSKEAKLPFYASLPVAKQLMQHDIEEGLRHFQIQPVLTALEKGEPVDEESLARIQYVVEHNMMPPNLYLFMHWHAALGKNGKKAMLEWIGATRIKNYDTAGVARQFLDAPIQPIPAADFSNKAKIALGEQLFFDKQLSGDGTLNCASCHGLNKGGVDNLVTATGIGGQKGPINVPTVYNSVYNKLQFWDGRAKDLPDQAAGPIMNPVEMGSHSWTEVSQRVADQPGYKAAFTQVYGNSTIDKERITDAIGAYEATLVTPDSRFDQYLKGNDHAITAQEKRGYALFQDLGCASCHVGKEMGGQSFEIMGLEGDYFGKRGHPTDADLGRFSQTHNDLDRHRFNVPTLRNIALTAPYFHDGSAKTLEDAVKVMVRYQTRKGSIPEQDINDIVAFLKAQTGTYRGHNLATITEAEADPQTMSIGGK</sequence>
<organism evidence="8 9">
    <name type="scientific">Zymomonas mobilis subsp. pomaceae (strain ATCC 29192 / DSM 22645 / JCM 10191 / CCUG 17912 / NBRC 13757 / NCIMB 11200 / NRRL B-4491 / Barker I)</name>
    <dbReference type="NCBI Taxonomy" id="579138"/>
    <lineage>
        <taxon>Bacteria</taxon>
        <taxon>Pseudomonadati</taxon>
        <taxon>Pseudomonadota</taxon>
        <taxon>Alphaproteobacteria</taxon>
        <taxon>Sphingomonadales</taxon>
        <taxon>Zymomonadaceae</taxon>
        <taxon>Zymomonas</taxon>
    </lineage>
</organism>
<dbReference type="Proteomes" id="UP000000491">
    <property type="component" value="Chromosome"/>
</dbReference>
<dbReference type="PATRIC" id="fig|579138.3.peg.175"/>
<evidence type="ECO:0000313" key="9">
    <source>
        <dbReference type="Proteomes" id="UP000000491"/>
    </source>
</evidence>
<keyword evidence="8" id="KW-0575">Peroxidase</keyword>
<evidence type="ECO:0000256" key="1">
    <source>
        <dbReference type="ARBA" id="ARBA00004196"/>
    </source>
</evidence>